<organism evidence="1 2">
    <name type="scientific">Thalassotalea piscium</name>
    <dbReference type="NCBI Taxonomy" id="1230533"/>
    <lineage>
        <taxon>Bacteria</taxon>
        <taxon>Pseudomonadati</taxon>
        <taxon>Pseudomonadota</taxon>
        <taxon>Gammaproteobacteria</taxon>
        <taxon>Alteromonadales</taxon>
        <taxon>Colwelliaceae</taxon>
        <taxon>Thalassotalea</taxon>
    </lineage>
</organism>
<protein>
    <recommendedName>
        <fullName evidence="3">HPt domain-containing protein</fullName>
    </recommendedName>
</protein>
<dbReference type="AlphaFoldDB" id="A0A7X0TTD8"/>
<reference evidence="1 2" key="1">
    <citation type="submission" date="2020-08" db="EMBL/GenBank/DDBJ databases">
        <title>Genomic Encyclopedia of Type Strains, Phase IV (KMG-IV): sequencing the most valuable type-strain genomes for metagenomic binning, comparative biology and taxonomic classification.</title>
        <authorList>
            <person name="Goeker M."/>
        </authorList>
    </citation>
    <scope>NUCLEOTIDE SEQUENCE [LARGE SCALE GENOMIC DNA]</scope>
    <source>
        <strain evidence="1 2">DSM 26287</strain>
    </source>
</reference>
<sequence>MTNKPHCLIIDNFPIGAQYTKQLLINYCDEVHFIKDIHTEAKIKALKYDLVIIPSYYLRDEMHFDWATWLNDIQLSIVHSPTPLLDVEAIEVNKMGFTHHVEINLLDVLINDLLFKEPSPEEFSLSKLLEQGLLIDEAIQACEIALPKLMQTISRLETEFYDLKAMDFLHEVHKTHGLLNYCGLLKAKNKLEPLELDLKESLEKNIAFTQHQYQATHDIINDIKDHILVAKNTVQKIKQSNLPN</sequence>
<evidence type="ECO:0008006" key="3">
    <source>
        <dbReference type="Google" id="ProtNLM"/>
    </source>
</evidence>
<name>A0A7X0TTD8_9GAMM</name>
<dbReference type="RefSeq" id="WP_184423951.1">
    <property type="nucleotide sequence ID" value="NZ_BAABLB010000028.1"/>
</dbReference>
<dbReference type="EMBL" id="JACHHU010000010">
    <property type="protein sequence ID" value="MBB6543152.1"/>
    <property type="molecule type" value="Genomic_DNA"/>
</dbReference>
<proteinExistence type="predicted"/>
<keyword evidence="2" id="KW-1185">Reference proteome</keyword>
<accession>A0A7X0TTD8</accession>
<evidence type="ECO:0000313" key="1">
    <source>
        <dbReference type="EMBL" id="MBB6543152.1"/>
    </source>
</evidence>
<dbReference type="Proteomes" id="UP000537141">
    <property type="component" value="Unassembled WGS sequence"/>
</dbReference>
<gene>
    <name evidence="1" type="ORF">HNQ55_001659</name>
</gene>
<comment type="caution">
    <text evidence="1">The sequence shown here is derived from an EMBL/GenBank/DDBJ whole genome shotgun (WGS) entry which is preliminary data.</text>
</comment>
<evidence type="ECO:0000313" key="2">
    <source>
        <dbReference type="Proteomes" id="UP000537141"/>
    </source>
</evidence>